<comment type="caution">
    <text evidence="3">The sequence shown here is derived from an EMBL/GenBank/DDBJ whole genome shotgun (WGS) entry which is preliminary data.</text>
</comment>
<dbReference type="InterPro" id="IPR003782">
    <property type="entry name" value="SCO1/SenC"/>
</dbReference>
<dbReference type="InterPro" id="IPR036249">
    <property type="entry name" value="Thioredoxin-like_sf"/>
</dbReference>
<sequence length="219" mass="23672">MLRTALACLLTLLAGWAAASWLTYDFQAWTDEDARRLEVALRPVPAPSVAVDGADVPATTLPALLAGGSGTDGHAGVTIADFFYTRCQTVCLSLGSSFQQLQQALQQEPNPGVRLLSISFDGAHDAPQVLAPYADKLQADPRLWRFARVPDPAQQQALLARLGVVVIPNDFGDYEHNAALLVFDGQGRMVRVFDLAEQQLALNYARHLARQQHAGAPQS</sequence>
<evidence type="ECO:0000313" key="3">
    <source>
        <dbReference type="EMBL" id="GAA3992773.1"/>
    </source>
</evidence>
<dbReference type="RefSeq" id="WP_103043740.1">
    <property type="nucleotide sequence ID" value="NZ_BAABBP010000010.1"/>
</dbReference>
<evidence type="ECO:0000256" key="2">
    <source>
        <dbReference type="SAM" id="SignalP"/>
    </source>
</evidence>
<gene>
    <name evidence="3" type="ORF">GCM10022279_15050</name>
</gene>
<protein>
    <recommendedName>
        <fullName evidence="5">SCO family protein</fullName>
    </recommendedName>
</protein>
<dbReference type="Pfam" id="PF02630">
    <property type="entry name" value="SCO1-SenC"/>
    <property type="match status" value="1"/>
</dbReference>
<dbReference type="EMBL" id="BAABBP010000010">
    <property type="protein sequence ID" value="GAA3992773.1"/>
    <property type="molecule type" value="Genomic_DNA"/>
</dbReference>
<comment type="similarity">
    <text evidence="1">Belongs to the SCO1/2 family.</text>
</comment>
<dbReference type="Proteomes" id="UP001501627">
    <property type="component" value="Unassembled WGS sequence"/>
</dbReference>
<keyword evidence="4" id="KW-1185">Reference proteome</keyword>
<proteinExistence type="inferred from homology"/>
<dbReference type="Gene3D" id="3.40.30.10">
    <property type="entry name" value="Glutaredoxin"/>
    <property type="match status" value="1"/>
</dbReference>
<evidence type="ECO:0008006" key="5">
    <source>
        <dbReference type="Google" id="ProtNLM"/>
    </source>
</evidence>
<name>A0ABP7R524_9BURK</name>
<accession>A0ABP7R524</accession>
<organism evidence="3 4">
    <name type="scientific">Comamonas faecalis</name>
    <dbReference type="NCBI Taxonomy" id="1387849"/>
    <lineage>
        <taxon>Bacteria</taxon>
        <taxon>Pseudomonadati</taxon>
        <taxon>Pseudomonadota</taxon>
        <taxon>Betaproteobacteria</taxon>
        <taxon>Burkholderiales</taxon>
        <taxon>Comamonadaceae</taxon>
        <taxon>Comamonas</taxon>
    </lineage>
</organism>
<evidence type="ECO:0000313" key="4">
    <source>
        <dbReference type="Proteomes" id="UP001501627"/>
    </source>
</evidence>
<dbReference type="CDD" id="cd02968">
    <property type="entry name" value="SCO"/>
    <property type="match status" value="1"/>
</dbReference>
<feature type="signal peptide" evidence="2">
    <location>
        <begin position="1"/>
        <end position="19"/>
    </location>
</feature>
<feature type="chain" id="PRO_5045117078" description="SCO family protein" evidence="2">
    <location>
        <begin position="20"/>
        <end position="219"/>
    </location>
</feature>
<keyword evidence="2" id="KW-0732">Signal</keyword>
<reference evidence="4" key="1">
    <citation type="journal article" date="2019" name="Int. J. Syst. Evol. Microbiol.">
        <title>The Global Catalogue of Microorganisms (GCM) 10K type strain sequencing project: providing services to taxonomists for standard genome sequencing and annotation.</title>
        <authorList>
            <consortium name="The Broad Institute Genomics Platform"/>
            <consortium name="The Broad Institute Genome Sequencing Center for Infectious Disease"/>
            <person name="Wu L."/>
            <person name="Ma J."/>
        </authorList>
    </citation>
    <scope>NUCLEOTIDE SEQUENCE [LARGE SCALE GENOMIC DNA]</scope>
    <source>
        <strain evidence="4">JCM 17561</strain>
    </source>
</reference>
<evidence type="ECO:0000256" key="1">
    <source>
        <dbReference type="ARBA" id="ARBA00010996"/>
    </source>
</evidence>
<dbReference type="SUPFAM" id="SSF52833">
    <property type="entry name" value="Thioredoxin-like"/>
    <property type="match status" value="1"/>
</dbReference>